<comment type="caution">
    <text evidence="1">The sequence shown here is derived from an EMBL/GenBank/DDBJ whole genome shotgun (WGS) entry which is preliminary data.</text>
</comment>
<proteinExistence type="predicted"/>
<gene>
    <name evidence="1" type="ORF">FCU45_08235</name>
</gene>
<reference evidence="1 2" key="1">
    <citation type="submission" date="2019-04" db="EMBL/GenBank/DDBJ databases">
        <title>Sulfurimonas crateris sp. nov. a facultative anaerobic sulfur-oxidizing chemolithautotrophic bacterium isolated from a terrestrial mud vulcano.</title>
        <authorList>
            <person name="Ratnikova N.M."/>
            <person name="Slobodkin A.I."/>
            <person name="Merkel A.Y."/>
            <person name="Novikov A."/>
            <person name="Bonch-Osmolovskaya E.A."/>
            <person name="Slobodkina G.B."/>
        </authorList>
    </citation>
    <scope>NUCLEOTIDE SEQUENCE [LARGE SCALE GENOMIC DNA]</scope>
    <source>
        <strain evidence="1 2">SN118</strain>
    </source>
</reference>
<accession>A0A4U2Z7R3</accession>
<evidence type="ECO:0000313" key="1">
    <source>
        <dbReference type="EMBL" id="TKI68941.1"/>
    </source>
</evidence>
<dbReference type="EMBL" id="SZPX01000006">
    <property type="protein sequence ID" value="TKI68941.1"/>
    <property type="molecule type" value="Genomic_DNA"/>
</dbReference>
<dbReference type="OrthoDB" id="5366093at2"/>
<protein>
    <submittedName>
        <fullName evidence="1">Uncharacterized protein</fullName>
    </submittedName>
</protein>
<dbReference type="AlphaFoldDB" id="A0A4U2Z7R3"/>
<organism evidence="1 2">
    <name type="scientific">Sulfurimonas crateris</name>
    <dbReference type="NCBI Taxonomy" id="2574727"/>
    <lineage>
        <taxon>Bacteria</taxon>
        <taxon>Pseudomonadati</taxon>
        <taxon>Campylobacterota</taxon>
        <taxon>Epsilonproteobacteria</taxon>
        <taxon>Campylobacterales</taxon>
        <taxon>Sulfurimonadaceae</taxon>
        <taxon>Sulfurimonas</taxon>
    </lineage>
</organism>
<dbReference type="RefSeq" id="WP_137014177.1">
    <property type="nucleotide sequence ID" value="NZ_SZPX01000006.1"/>
</dbReference>
<sequence>MKEESYELFKSADIETILQLLERELKNRNESPFWRDKVVPFSAAILSVLIPLRDADMLFSPEGYPESELTPELFFRWSDFLSLKTLAFTIQRSNEAGVLLRTKLDEDLCKKYESIDLRVLGDYLSRYTVNLENESLDFPISNYNLHQGVSNVIKSLL</sequence>
<keyword evidence="2" id="KW-1185">Reference proteome</keyword>
<evidence type="ECO:0000313" key="2">
    <source>
        <dbReference type="Proteomes" id="UP000309561"/>
    </source>
</evidence>
<dbReference type="Proteomes" id="UP000309561">
    <property type="component" value="Unassembled WGS sequence"/>
</dbReference>
<name>A0A4U2Z7R3_9BACT</name>